<dbReference type="EMBL" id="LLXH01006472">
    <property type="protein sequence ID" value="PKC52056.1"/>
    <property type="molecule type" value="Genomic_DNA"/>
</dbReference>
<dbReference type="Proteomes" id="UP000232688">
    <property type="component" value="Unassembled WGS sequence"/>
</dbReference>
<protein>
    <recommendedName>
        <fullName evidence="4">DUF4231 domain-containing protein</fullName>
    </recommendedName>
</protein>
<feature type="transmembrane region" description="Helical" evidence="1">
    <location>
        <begin position="50"/>
        <end position="70"/>
    </location>
</feature>
<dbReference type="NCBIfam" id="NF033634">
    <property type="entry name" value="SLATT_1"/>
    <property type="match status" value="1"/>
</dbReference>
<reference evidence="2 3" key="1">
    <citation type="submission" date="2017-10" db="EMBL/GenBank/DDBJ databases">
        <title>Extensive intraspecific genome diversity in a model arbuscular mycorrhizal fungus.</title>
        <authorList>
            <person name="Chen E.C.H."/>
            <person name="Morin E."/>
            <person name="Baudet D."/>
            <person name="Noel J."/>
            <person name="Ndikumana S."/>
            <person name="Charron P."/>
            <person name="St-Onge C."/>
            <person name="Giorgi J."/>
            <person name="Grigoriev I.V."/>
            <person name="Roux C."/>
            <person name="Martin F.M."/>
            <person name="Corradi N."/>
        </authorList>
    </citation>
    <scope>NUCLEOTIDE SEQUENCE [LARGE SCALE GENOMIC DNA]</scope>
    <source>
        <strain evidence="2 3">A1</strain>
    </source>
</reference>
<dbReference type="VEuPathDB" id="FungiDB:RhiirA1_482357"/>
<reference evidence="2 3" key="2">
    <citation type="submission" date="2017-10" db="EMBL/GenBank/DDBJ databases">
        <title>Genome analyses suggest a sexual origin of heterokaryosis in a supposedly ancient asexual fungus.</title>
        <authorList>
            <person name="Corradi N."/>
            <person name="Sedzielewska K."/>
            <person name="Noel J."/>
            <person name="Charron P."/>
            <person name="Farinelli L."/>
            <person name="Marton T."/>
            <person name="Kruger M."/>
            <person name="Pelin A."/>
            <person name="Brachmann A."/>
            <person name="Corradi N."/>
        </authorList>
    </citation>
    <scope>NUCLEOTIDE SEQUENCE [LARGE SCALE GENOMIC DNA]</scope>
    <source>
        <strain evidence="2 3">A1</strain>
    </source>
</reference>
<keyword evidence="1" id="KW-1133">Transmembrane helix</keyword>
<evidence type="ECO:0000313" key="2">
    <source>
        <dbReference type="EMBL" id="PKC52056.1"/>
    </source>
</evidence>
<keyword evidence="1" id="KW-0472">Membrane</keyword>
<sequence length="136" mass="16075">MEYWNVYKDSYWRSESARSQKLYKSLKGIVIFLSASIPFFVGFISDFEFWEIVVSAIGVSIAVIEAWLGITKYHEHWIEYRSICETLKHEKYMYLTRTGVYDNENPFKVLVERVESIISKENVNWASLNNIQNAEK</sequence>
<comment type="caution">
    <text evidence="2">The sequence shown here is derived from an EMBL/GenBank/DDBJ whole genome shotgun (WGS) entry which is preliminary data.</text>
</comment>
<evidence type="ECO:0008006" key="4">
    <source>
        <dbReference type="Google" id="ProtNLM"/>
    </source>
</evidence>
<accession>A0A2N0QLX7</accession>
<organism evidence="2 3">
    <name type="scientific">Rhizophagus irregularis</name>
    <dbReference type="NCBI Taxonomy" id="588596"/>
    <lineage>
        <taxon>Eukaryota</taxon>
        <taxon>Fungi</taxon>
        <taxon>Fungi incertae sedis</taxon>
        <taxon>Mucoromycota</taxon>
        <taxon>Glomeromycotina</taxon>
        <taxon>Glomeromycetes</taxon>
        <taxon>Glomerales</taxon>
        <taxon>Glomeraceae</taxon>
        <taxon>Rhizophagus</taxon>
    </lineage>
</organism>
<gene>
    <name evidence="2" type="ORF">RhiirA1_482357</name>
</gene>
<feature type="transmembrane region" description="Helical" evidence="1">
    <location>
        <begin position="26"/>
        <end position="44"/>
    </location>
</feature>
<dbReference type="InterPro" id="IPR025325">
    <property type="entry name" value="DUF4231"/>
</dbReference>
<proteinExistence type="predicted"/>
<evidence type="ECO:0000256" key="1">
    <source>
        <dbReference type="SAM" id="Phobius"/>
    </source>
</evidence>
<dbReference type="AlphaFoldDB" id="A0A2N0QLX7"/>
<name>A0A2N0QLX7_9GLOM</name>
<keyword evidence="1" id="KW-0812">Transmembrane</keyword>
<dbReference type="Pfam" id="PF14015">
    <property type="entry name" value="DUF4231"/>
    <property type="match status" value="1"/>
</dbReference>
<evidence type="ECO:0000313" key="3">
    <source>
        <dbReference type="Proteomes" id="UP000232688"/>
    </source>
</evidence>